<accession>A0A0V0QAU3</accession>
<dbReference type="AlphaFoldDB" id="A0A0V0QAU3"/>
<keyword evidence="4" id="KW-0378">Hydrolase</keyword>
<sequence>MNKLKSKERQSIQKKGSDQKLEILARQYPYSTKNVEKSENFTQNKQDNQKKLNGKKQLKQYISLNEFQNQKVSIGPESYTLQNKNGNNNLTPAYNNKPFKYSEKNQKLYSPHEYIHYSTGLKSFKDNYIKGLQQLGFESAVLLQDRNLNEIYNKTGQIMGHSYSSKYIGIKDNNLGISSFRKKISEMTPQEIALKNKQLRTEQERIKSTLSRQKNFFKLQENQSQVQSQDEVYQNEQQQYQIGNIKNPQNQNFQQITNGQKNEIEVQPQPELYDQYIVSKYSLPKGLKALKKPKSDDDQENLQKQKKLQEWHKGKQSGYTEHRNNKSFIQFKNSVEKAQISRQQSRNSMRNEILQNQNKNQQQFSGQNYGSQKFKNQNNYDQQENQKDLIQNDQNQEQKLYQQQKQQEKDDNKNEFQKQNIKKDENELNNINNIQQCEKEDIIDNQNQQQQQQNQYFSVKQKQEKFQDLPSEQMINVKAGNQFYETKKNNGNVGKMNKFKRREIRNFKDSGEGVSYCFIDAPFQEAKSFSRIMNQFQIRDEYQQQYQYQQQQQLQQQQSNQQMQNKIFNREKQIYQSIIPLDKMQVNYQNTNLFDKLKSIEGVLSYKKIIDHPNKGKICLDLKDTAGQEKLNSITFTYLKGVQALIFVYDVTDKKSFLNLETEINRILDNIVQPDTPIVIVGNKYDVDKKNHKVKEEEGQKLAQSYKCAHFFASAKENYNIDQIFEYLVETIDLEKLSCYNLSISKNPKLKNQQSSEKKDYDRKICGCI</sequence>
<dbReference type="SMART" id="SM00174">
    <property type="entry name" value="RHO"/>
    <property type="match status" value="1"/>
</dbReference>
<dbReference type="InterPro" id="IPR005225">
    <property type="entry name" value="Small_GTP-bd"/>
</dbReference>
<dbReference type="SUPFAM" id="SSF52540">
    <property type="entry name" value="P-loop containing nucleoside triphosphate hydrolases"/>
    <property type="match status" value="1"/>
</dbReference>
<evidence type="ECO:0000256" key="3">
    <source>
        <dbReference type="SAM" id="MobiDB-lite"/>
    </source>
</evidence>
<evidence type="ECO:0000256" key="1">
    <source>
        <dbReference type="ARBA" id="ARBA00022741"/>
    </source>
</evidence>
<comment type="caution">
    <text evidence="4">The sequence shown here is derived from an EMBL/GenBank/DDBJ whole genome shotgun (WGS) entry which is preliminary data.</text>
</comment>
<dbReference type="Pfam" id="PF00071">
    <property type="entry name" value="Ras"/>
    <property type="match status" value="1"/>
</dbReference>
<dbReference type="GO" id="GO:0016020">
    <property type="term" value="C:membrane"/>
    <property type="evidence" value="ECO:0007669"/>
    <property type="project" value="InterPro"/>
</dbReference>
<protein>
    <submittedName>
        <fullName evidence="4">p-loop containing nucleoside triphosphate hydrolase</fullName>
    </submittedName>
</protein>
<dbReference type="InParanoid" id="A0A0V0QAU3"/>
<dbReference type="PANTHER" id="PTHR24070">
    <property type="entry name" value="RAS, DI-RAS, AND RHEB FAMILY MEMBERS OF SMALL GTPASE SUPERFAMILY"/>
    <property type="match status" value="1"/>
</dbReference>
<feature type="region of interest" description="Disordered" evidence="3">
    <location>
        <begin position="397"/>
        <end position="427"/>
    </location>
</feature>
<evidence type="ECO:0000313" key="4">
    <source>
        <dbReference type="EMBL" id="KRW99347.1"/>
    </source>
</evidence>
<dbReference type="PROSITE" id="PS51421">
    <property type="entry name" value="RAS"/>
    <property type="match status" value="1"/>
</dbReference>
<dbReference type="InterPro" id="IPR020849">
    <property type="entry name" value="Small_GTPase_Ras-type"/>
</dbReference>
<organism evidence="4 5">
    <name type="scientific">Pseudocohnilembus persalinus</name>
    <name type="common">Ciliate</name>
    <dbReference type="NCBI Taxonomy" id="266149"/>
    <lineage>
        <taxon>Eukaryota</taxon>
        <taxon>Sar</taxon>
        <taxon>Alveolata</taxon>
        <taxon>Ciliophora</taxon>
        <taxon>Intramacronucleata</taxon>
        <taxon>Oligohymenophorea</taxon>
        <taxon>Scuticociliatia</taxon>
        <taxon>Philasterida</taxon>
        <taxon>Pseudocohnilembidae</taxon>
        <taxon>Pseudocohnilembus</taxon>
    </lineage>
</organism>
<evidence type="ECO:0000313" key="5">
    <source>
        <dbReference type="Proteomes" id="UP000054937"/>
    </source>
</evidence>
<keyword evidence="5" id="KW-1185">Reference proteome</keyword>
<proteinExistence type="predicted"/>
<feature type="compositionally biased region" description="Basic and acidic residues" evidence="3">
    <location>
        <begin position="1"/>
        <end position="23"/>
    </location>
</feature>
<feature type="compositionally biased region" description="Basic and acidic residues" evidence="3">
    <location>
        <begin position="406"/>
        <end position="426"/>
    </location>
</feature>
<dbReference type="Gene3D" id="3.40.50.300">
    <property type="entry name" value="P-loop containing nucleotide triphosphate hydrolases"/>
    <property type="match status" value="1"/>
</dbReference>
<gene>
    <name evidence="4" type="ORF">PPERSA_02459</name>
</gene>
<dbReference type="EMBL" id="LDAU01000214">
    <property type="protein sequence ID" value="KRW99347.1"/>
    <property type="molecule type" value="Genomic_DNA"/>
</dbReference>
<dbReference type="PROSITE" id="PS51419">
    <property type="entry name" value="RAB"/>
    <property type="match status" value="1"/>
</dbReference>
<dbReference type="GO" id="GO:0005525">
    <property type="term" value="F:GTP binding"/>
    <property type="evidence" value="ECO:0007669"/>
    <property type="project" value="UniProtKB-KW"/>
</dbReference>
<name>A0A0V0QAU3_PSEPJ</name>
<dbReference type="InterPro" id="IPR001806">
    <property type="entry name" value="Small_GTPase"/>
</dbReference>
<feature type="compositionally biased region" description="Basic and acidic residues" evidence="3">
    <location>
        <begin position="293"/>
        <end position="313"/>
    </location>
</feature>
<evidence type="ECO:0000256" key="2">
    <source>
        <dbReference type="ARBA" id="ARBA00023134"/>
    </source>
</evidence>
<dbReference type="InterPro" id="IPR027417">
    <property type="entry name" value="P-loop_NTPase"/>
</dbReference>
<keyword evidence="1" id="KW-0547">Nucleotide-binding</keyword>
<dbReference type="GO" id="GO:0007165">
    <property type="term" value="P:signal transduction"/>
    <property type="evidence" value="ECO:0007669"/>
    <property type="project" value="InterPro"/>
</dbReference>
<dbReference type="NCBIfam" id="TIGR00231">
    <property type="entry name" value="small_GTP"/>
    <property type="match status" value="1"/>
</dbReference>
<dbReference type="SMART" id="SM00173">
    <property type="entry name" value="RAS"/>
    <property type="match status" value="1"/>
</dbReference>
<feature type="region of interest" description="Disordered" evidence="3">
    <location>
        <begin position="359"/>
        <end position="384"/>
    </location>
</feature>
<feature type="region of interest" description="Disordered" evidence="3">
    <location>
        <begin position="1"/>
        <end position="54"/>
    </location>
</feature>
<dbReference type="GO" id="GO:0003924">
    <property type="term" value="F:GTPase activity"/>
    <property type="evidence" value="ECO:0007669"/>
    <property type="project" value="InterPro"/>
</dbReference>
<dbReference type="SMART" id="SM00175">
    <property type="entry name" value="RAB"/>
    <property type="match status" value="1"/>
</dbReference>
<dbReference type="OrthoDB" id="8954335at2759"/>
<reference evidence="4 5" key="1">
    <citation type="journal article" date="2015" name="Sci. Rep.">
        <title>Genome of the facultative scuticociliatosis pathogen Pseudocohnilembus persalinus provides insight into its virulence through horizontal gene transfer.</title>
        <authorList>
            <person name="Xiong J."/>
            <person name="Wang G."/>
            <person name="Cheng J."/>
            <person name="Tian M."/>
            <person name="Pan X."/>
            <person name="Warren A."/>
            <person name="Jiang C."/>
            <person name="Yuan D."/>
            <person name="Miao W."/>
        </authorList>
    </citation>
    <scope>NUCLEOTIDE SEQUENCE [LARGE SCALE GENOMIC DNA]</scope>
    <source>
        <strain evidence="4">36N120E</strain>
    </source>
</reference>
<dbReference type="Proteomes" id="UP000054937">
    <property type="component" value="Unassembled WGS sequence"/>
</dbReference>
<feature type="compositionally biased region" description="Polar residues" evidence="3">
    <location>
        <begin position="359"/>
        <end position="383"/>
    </location>
</feature>
<keyword evidence="2" id="KW-0342">GTP-binding</keyword>
<dbReference type="CDD" id="cd00154">
    <property type="entry name" value="Rab"/>
    <property type="match status" value="1"/>
</dbReference>
<feature type="region of interest" description="Disordered" evidence="3">
    <location>
        <begin position="290"/>
        <end position="326"/>
    </location>
</feature>